<accession>A0A4R9K8K2</accession>
<evidence type="ECO:0000256" key="2">
    <source>
        <dbReference type="ARBA" id="ARBA00023125"/>
    </source>
</evidence>
<dbReference type="OrthoDB" id="9179041at2"/>
<dbReference type="PANTHER" id="PTHR43479">
    <property type="entry name" value="ACREF/ENVCD OPERON REPRESSOR-RELATED"/>
    <property type="match status" value="1"/>
</dbReference>
<evidence type="ECO:0000256" key="1">
    <source>
        <dbReference type="ARBA" id="ARBA00023015"/>
    </source>
</evidence>
<dbReference type="SUPFAM" id="SSF48498">
    <property type="entry name" value="Tetracyclin repressor-like, C-terminal domain"/>
    <property type="match status" value="1"/>
</dbReference>
<keyword evidence="1" id="KW-0805">Transcription regulation</keyword>
<evidence type="ECO:0000259" key="5">
    <source>
        <dbReference type="PROSITE" id="PS50977"/>
    </source>
</evidence>
<dbReference type="PANTHER" id="PTHR43479:SF20">
    <property type="entry name" value="HTH TETR-TYPE DOMAIN-CONTAINING PROTEIN"/>
    <property type="match status" value="1"/>
</dbReference>
<dbReference type="InterPro" id="IPR050624">
    <property type="entry name" value="HTH-type_Tx_Regulator"/>
</dbReference>
<evidence type="ECO:0000313" key="6">
    <source>
        <dbReference type="EMBL" id="TGL62017.1"/>
    </source>
</evidence>
<dbReference type="InterPro" id="IPR009057">
    <property type="entry name" value="Homeodomain-like_sf"/>
</dbReference>
<dbReference type="PROSITE" id="PS50977">
    <property type="entry name" value="HTH_TETR_2"/>
    <property type="match status" value="1"/>
</dbReference>
<keyword evidence="7" id="KW-1185">Reference proteome</keyword>
<reference evidence="6" key="1">
    <citation type="journal article" date="2019" name="PLoS Negl. Trop. Dis.">
        <title>Revisiting the worldwide diversity of Leptospira species in the environment.</title>
        <authorList>
            <person name="Vincent A.T."/>
            <person name="Schiettekatte O."/>
            <person name="Bourhy P."/>
            <person name="Veyrier F.J."/>
            <person name="Picardeau M."/>
        </authorList>
    </citation>
    <scope>NUCLEOTIDE SEQUENCE [LARGE SCALE GENOMIC DNA]</scope>
    <source>
        <strain evidence="6">201702476</strain>
    </source>
</reference>
<dbReference type="InterPro" id="IPR036271">
    <property type="entry name" value="Tet_transcr_reg_TetR-rel_C_sf"/>
</dbReference>
<keyword evidence="2 4" id="KW-0238">DNA-binding</keyword>
<dbReference type="InterPro" id="IPR001647">
    <property type="entry name" value="HTH_TetR"/>
</dbReference>
<dbReference type="SUPFAM" id="SSF46689">
    <property type="entry name" value="Homeodomain-like"/>
    <property type="match status" value="1"/>
</dbReference>
<dbReference type="Proteomes" id="UP000297693">
    <property type="component" value="Unassembled WGS sequence"/>
</dbReference>
<dbReference type="RefSeq" id="WP_135622810.1">
    <property type="nucleotide sequence ID" value="NZ_RQGD01000014.1"/>
</dbReference>
<keyword evidence="3" id="KW-0804">Transcription</keyword>
<organism evidence="6 7">
    <name type="scientific">Leptospira ognonensis</name>
    <dbReference type="NCBI Taxonomy" id="2484945"/>
    <lineage>
        <taxon>Bacteria</taxon>
        <taxon>Pseudomonadati</taxon>
        <taxon>Spirochaetota</taxon>
        <taxon>Spirochaetia</taxon>
        <taxon>Leptospirales</taxon>
        <taxon>Leptospiraceae</taxon>
        <taxon>Leptospira</taxon>
    </lineage>
</organism>
<dbReference type="Pfam" id="PF13305">
    <property type="entry name" value="TetR_C_33"/>
    <property type="match status" value="1"/>
</dbReference>
<feature type="domain" description="HTH tetR-type" evidence="5">
    <location>
        <begin position="9"/>
        <end position="69"/>
    </location>
</feature>
<dbReference type="EMBL" id="RQGD01000014">
    <property type="protein sequence ID" value="TGL62017.1"/>
    <property type="molecule type" value="Genomic_DNA"/>
</dbReference>
<comment type="caution">
    <text evidence="6">The sequence shown here is derived from an EMBL/GenBank/DDBJ whole genome shotgun (WGS) entry which is preliminary data.</text>
</comment>
<dbReference type="AlphaFoldDB" id="A0A4R9K8K2"/>
<proteinExistence type="predicted"/>
<protein>
    <submittedName>
        <fullName evidence="6">TetR/AcrR family transcriptional regulator</fullName>
    </submittedName>
</protein>
<dbReference type="Pfam" id="PF00440">
    <property type="entry name" value="TetR_N"/>
    <property type="match status" value="1"/>
</dbReference>
<feature type="DNA-binding region" description="H-T-H motif" evidence="4">
    <location>
        <begin position="32"/>
        <end position="51"/>
    </location>
</feature>
<gene>
    <name evidence="6" type="ORF">EHQ58_05075</name>
</gene>
<name>A0A4R9K8K2_9LEPT</name>
<dbReference type="InterPro" id="IPR025996">
    <property type="entry name" value="MT1864/Rv1816-like_C"/>
</dbReference>
<evidence type="ECO:0000256" key="3">
    <source>
        <dbReference type="ARBA" id="ARBA00023163"/>
    </source>
</evidence>
<evidence type="ECO:0000256" key="4">
    <source>
        <dbReference type="PROSITE-ProRule" id="PRU00335"/>
    </source>
</evidence>
<dbReference type="Gene3D" id="1.10.357.10">
    <property type="entry name" value="Tetracycline Repressor, domain 2"/>
    <property type="match status" value="1"/>
</dbReference>
<evidence type="ECO:0000313" key="7">
    <source>
        <dbReference type="Proteomes" id="UP000297693"/>
    </source>
</evidence>
<dbReference type="GO" id="GO:0003677">
    <property type="term" value="F:DNA binding"/>
    <property type="evidence" value="ECO:0007669"/>
    <property type="project" value="UniProtKB-UniRule"/>
</dbReference>
<sequence length="196" mass="22403">MKRKSYHHGDLKSALFKACHKLLKTTDPNEISLRAVADMAGVSHSAIYRHFKDKEELLEVMAAYGFDRLGSVQKKAFDKERNSEEGFLQLGLAYIKFATSNPNYYKIMFFTKRENPGLLLKRAQIRSYSVLVSSCRIFLKDKSKQKEPREYSLMCWSLVHGFSNLCIETGVPKSEAQALKKSLPDFALEILRSALL</sequence>